<feature type="binding site" evidence="9">
    <location>
        <position position="85"/>
    </location>
    <ligand>
        <name>Mg(2+)</name>
        <dbReference type="ChEBI" id="CHEBI:18420"/>
        <label>1</label>
        <note>catalytic</note>
    </ligand>
</feature>
<comment type="catalytic activity">
    <reaction evidence="1 10">
        <text>a myo-inositol phosphate + H2O = myo-inositol + phosphate</text>
        <dbReference type="Rhea" id="RHEA:24056"/>
        <dbReference type="ChEBI" id="CHEBI:15377"/>
        <dbReference type="ChEBI" id="CHEBI:17268"/>
        <dbReference type="ChEBI" id="CHEBI:43474"/>
        <dbReference type="ChEBI" id="CHEBI:84139"/>
        <dbReference type="EC" id="3.1.3.25"/>
    </reaction>
</comment>
<dbReference type="Gene3D" id="3.30.540.10">
    <property type="entry name" value="Fructose-1,6-Bisphosphatase, subunit A, domain 1"/>
    <property type="match status" value="1"/>
</dbReference>
<proteinExistence type="inferred from homology"/>
<dbReference type="EMBL" id="JAPDOD010000014">
    <property type="protein sequence ID" value="MDA0161729.1"/>
    <property type="molecule type" value="Genomic_DNA"/>
</dbReference>
<reference evidence="11" key="1">
    <citation type="submission" date="2022-10" db="EMBL/GenBank/DDBJ databases">
        <title>The WGS of Solirubrobacter ginsenosidimutans DSM 21036.</title>
        <authorList>
            <person name="Jiang Z."/>
        </authorList>
    </citation>
    <scope>NUCLEOTIDE SEQUENCE</scope>
    <source>
        <strain evidence="11">DSM 21036</strain>
    </source>
</reference>
<evidence type="ECO:0000313" key="12">
    <source>
        <dbReference type="Proteomes" id="UP001149140"/>
    </source>
</evidence>
<comment type="catalytic activity">
    <reaction evidence="7">
        <text>L-histidinol phosphate + H2O = L-histidinol + phosphate</text>
        <dbReference type="Rhea" id="RHEA:14465"/>
        <dbReference type="ChEBI" id="CHEBI:15377"/>
        <dbReference type="ChEBI" id="CHEBI:43474"/>
        <dbReference type="ChEBI" id="CHEBI:57699"/>
        <dbReference type="ChEBI" id="CHEBI:57980"/>
        <dbReference type="EC" id="3.1.3.15"/>
    </reaction>
</comment>
<comment type="function">
    <text evidence="8">Catalyzes the dephosphorylation of histidinol-phosphate to histidinol, the direct precursor of histidine.</text>
</comment>
<dbReference type="Proteomes" id="UP001149140">
    <property type="component" value="Unassembled WGS sequence"/>
</dbReference>
<protein>
    <recommendedName>
        <fullName evidence="10">Inositol-1-monophosphatase</fullName>
        <ecNumber evidence="10">3.1.3.25</ecNumber>
    </recommendedName>
</protein>
<dbReference type="AlphaFoldDB" id="A0A9X3S0W2"/>
<comment type="caution">
    <text evidence="11">The sequence shown here is derived from an EMBL/GenBank/DDBJ whole genome shotgun (WGS) entry which is preliminary data.</text>
</comment>
<keyword evidence="12" id="KW-1185">Reference proteome</keyword>
<dbReference type="PANTHER" id="PTHR20854:SF4">
    <property type="entry name" value="INOSITOL-1-MONOPHOSPHATASE-RELATED"/>
    <property type="match status" value="1"/>
</dbReference>
<feature type="binding site" evidence="9">
    <location>
        <position position="69"/>
    </location>
    <ligand>
        <name>Mg(2+)</name>
        <dbReference type="ChEBI" id="CHEBI:18420"/>
        <label>1</label>
        <note>catalytic</note>
    </ligand>
</feature>
<dbReference type="PANTHER" id="PTHR20854">
    <property type="entry name" value="INOSITOL MONOPHOSPHATASE"/>
    <property type="match status" value="1"/>
</dbReference>
<evidence type="ECO:0000256" key="7">
    <source>
        <dbReference type="ARBA" id="ARBA00049158"/>
    </source>
</evidence>
<evidence type="ECO:0000256" key="10">
    <source>
        <dbReference type="RuleBase" id="RU364068"/>
    </source>
</evidence>
<dbReference type="GO" id="GO:0006020">
    <property type="term" value="P:inositol metabolic process"/>
    <property type="evidence" value="ECO:0007669"/>
    <property type="project" value="TreeGrafter"/>
</dbReference>
<keyword evidence="6 9" id="KW-0460">Magnesium</keyword>
<evidence type="ECO:0000256" key="3">
    <source>
        <dbReference type="ARBA" id="ARBA00004970"/>
    </source>
</evidence>
<dbReference type="PRINTS" id="PR00377">
    <property type="entry name" value="IMPHPHTASES"/>
</dbReference>
<accession>A0A9X3S0W2</accession>
<gene>
    <name evidence="11" type="ORF">OM076_15760</name>
</gene>
<dbReference type="GO" id="GO:0004401">
    <property type="term" value="F:histidinol-phosphatase activity"/>
    <property type="evidence" value="ECO:0007669"/>
    <property type="project" value="UniProtKB-EC"/>
</dbReference>
<comment type="pathway">
    <text evidence="3">Amino-acid biosynthesis; L-histidine biosynthesis; L-histidine from 5-phospho-alpha-D-ribose 1-diphosphate: step 8/9.</text>
</comment>
<dbReference type="RefSeq" id="WP_270040945.1">
    <property type="nucleotide sequence ID" value="NZ_JAPDOD010000014.1"/>
</dbReference>
<evidence type="ECO:0000256" key="9">
    <source>
        <dbReference type="PIRSR" id="PIRSR600760-2"/>
    </source>
</evidence>
<dbReference type="GO" id="GO:0046872">
    <property type="term" value="F:metal ion binding"/>
    <property type="evidence" value="ECO:0007669"/>
    <property type="project" value="UniProtKB-KW"/>
</dbReference>
<dbReference type="SUPFAM" id="SSF56655">
    <property type="entry name" value="Carbohydrate phosphatase"/>
    <property type="match status" value="1"/>
</dbReference>
<dbReference type="Gene3D" id="3.40.190.80">
    <property type="match status" value="1"/>
</dbReference>
<keyword evidence="4 9" id="KW-0479">Metal-binding</keyword>
<dbReference type="InterPro" id="IPR000760">
    <property type="entry name" value="Inositol_monophosphatase-like"/>
</dbReference>
<dbReference type="EC" id="3.1.3.25" evidence="10"/>
<evidence type="ECO:0000256" key="5">
    <source>
        <dbReference type="ARBA" id="ARBA00022801"/>
    </source>
</evidence>
<organism evidence="11 12">
    <name type="scientific">Solirubrobacter ginsenosidimutans</name>
    <dbReference type="NCBI Taxonomy" id="490573"/>
    <lineage>
        <taxon>Bacteria</taxon>
        <taxon>Bacillati</taxon>
        <taxon>Actinomycetota</taxon>
        <taxon>Thermoleophilia</taxon>
        <taxon>Solirubrobacterales</taxon>
        <taxon>Solirubrobacteraceae</taxon>
        <taxon>Solirubrobacter</taxon>
    </lineage>
</organism>
<dbReference type="Pfam" id="PF00459">
    <property type="entry name" value="Inositol_P"/>
    <property type="match status" value="1"/>
</dbReference>
<evidence type="ECO:0000313" key="11">
    <source>
        <dbReference type="EMBL" id="MDA0161729.1"/>
    </source>
</evidence>
<evidence type="ECO:0000256" key="4">
    <source>
        <dbReference type="ARBA" id="ARBA00022723"/>
    </source>
</evidence>
<comment type="cofactor">
    <cofactor evidence="2 9 10">
        <name>Mg(2+)</name>
        <dbReference type="ChEBI" id="CHEBI:18420"/>
    </cofactor>
</comment>
<evidence type="ECO:0000256" key="8">
    <source>
        <dbReference type="ARBA" id="ARBA00053547"/>
    </source>
</evidence>
<evidence type="ECO:0000256" key="6">
    <source>
        <dbReference type="ARBA" id="ARBA00022842"/>
    </source>
</evidence>
<dbReference type="GO" id="GO:0007165">
    <property type="term" value="P:signal transduction"/>
    <property type="evidence" value="ECO:0007669"/>
    <property type="project" value="TreeGrafter"/>
</dbReference>
<dbReference type="InterPro" id="IPR033942">
    <property type="entry name" value="IMPase"/>
</dbReference>
<feature type="binding site" evidence="9">
    <location>
        <position position="87"/>
    </location>
    <ligand>
        <name>Mg(2+)</name>
        <dbReference type="ChEBI" id="CHEBI:18420"/>
        <label>1</label>
        <note>catalytic</note>
    </ligand>
</feature>
<dbReference type="FunFam" id="3.30.540.10:FF:000003">
    <property type="entry name" value="Inositol-1-monophosphatase"/>
    <property type="match status" value="1"/>
</dbReference>
<sequence>MTQGELRALAESVAREAGALLRDAFRDPNLRVTSKSTPTDLVSEADHNAERLIRERIEAARPGDGVLGEEGGDHAGTSGIRWVVDPLDGTVNFLFGIPQWAVSIAAEDEHGALVGVVYDPTRDELFSAERDGAPLLDGRPITASTKADMATALVGTGFGYDAEVRRAQAVVAARLLPEVRDLRRLGAAAIDLAWTACGRLDAYYEHGLNAWDLAAGGLICERAGLDVRPLEPVGPSNPGVLVAPSALADALEPWLA</sequence>
<dbReference type="CDD" id="cd01639">
    <property type="entry name" value="IMPase"/>
    <property type="match status" value="1"/>
</dbReference>
<name>A0A9X3S0W2_9ACTN</name>
<feature type="binding site" evidence="9">
    <location>
        <position position="212"/>
    </location>
    <ligand>
        <name>Mg(2+)</name>
        <dbReference type="ChEBI" id="CHEBI:18420"/>
        <label>1</label>
        <note>catalytic</note>
    </ligand>
</feature>
<evidence type="ECO:0000256" key="2">
    <source>
        <dbReference type="ARBA" id="ARBA00001946"/>
    </source>
</evidence>
<feature type="binding site" evidence="9">
    <location>
        <position position="88"/>
    </location>
    <ligand>
        <name>Mg(2+)</name>
        <dbReference type="ChEBI" id="CHEBI:18420"/>
        <label>1</label>
        <note>catalytic</note>
    </ligand>
</feature>
<keyword evidence="5 10" id="KW-0378">Hydrolase</keyword>
<dbReference type="GO" id="GO:0008934">
    <property type="term" value="F:inositol monophosphate 1-phosphatase activity"/>
    <property type="evidence" value="ECO:0007669"/>
    <property type="project" value="InterPro"/>
</dbReference>
<evidence type="ECO:0000256" key="1">
    <source>
        <dbReference type="ARBA" id="ARBA00001033"/>
    </source>
</evidence>
<comment type="similarity">
    <text evidence="10">Belongs to the inositol monophosphatase superfamily.</text>
</comment>